<evidence type="ECO:0000313" key="8">
    <source>
        <dbReference type="EMBL" id="MDT7042666.1"/>
    </source>
</evidence>
<dbReference type="InterPro" id="IPR044862">
    <property type="entry name" value="Pro_4_hyd_alph_FE2OG_OXY"/>
</dbReference>
<evidence type="ECO:0000259" key="7">
    <source>
        <dbReference type="PROSITE" id="PS51471"/>
    </source>
</evidence>
<keyword evidence="2" id="KW-0479">Metal-binding</keyword>
<evidence type="ECO:0000256" key="2">
    <source>
        <dbReference type="ARBA" id="ARBA00022723"/>
    </source>
</evidence>
<organism evidence="8 9">
    <name type="scientific">Candidatus Nitronereus thalassa</name>
    <dbReference type="NCBI Taxonomy" id="3020898"/>
    <lineage>
        <taxon>Bacteria</taxon>
        <taxon>Pseudomonadati</taxon>
        <taxon>Nitrospirota</taxon>
        <taxon>Nitrospiria</taxon>
        <taxon>Nitrospirales</taxon>
        <taxon>Nitrospiraceae</taxon>
        <taxon>Candidatus Nitronereus</taxon>
    </lineage>
</organism>
<evidence type="ECO:0000256" key="5">
    <source>
        <dbReference type="ARBA" id="ARBA00023002"/>
    </source>
</evidence>
<dbReference type="Pfam" id="PF13640">
    <property type="entry name" value="2OG-FeII_Oxy_3"/>
    <property type="match status" value="1"/>
</dbReference>
<proteinExistence type="predicted"/>
<keyword evidence="6" id="KW-0408">Iron</keyword>
<feature type="domain" description="Fe2OG dioxygenase" evidence="7">
    <location>
        <begin position="94"/>
        <end position="189"/>
    </location>
</feature>
<evidence type="ECO:0000256" key="6">
    <source>
        <dbReference type="ARBA" id="ARBA00023004"/>
    </source>
</evidence>
<keyword evidence="9" id="KW-1185">Reference proteome</keyword>
<reference evidence="8 9" key="1">
    <citation type="journal article" date="2023" name="ISME J.">
        <title>Cultivation and genomic characterization of novel and ubiquitous marine nitrite-oxidizing bacteria from the Nitrospirales.</title>
        <authorList>
            <person name="Mueller A.J."/>
            <person name="Daebeler A."/>
            <person name="Herbold C.W."/>
            <person name="Kirkegaard R.H."/>
            <person name="Daims H."/>
        </authorList>
    </citation>
    <scope>NUCLEOTIDE SEQUENCE [LARGE SCALE GENOMIC DNA]</scope>
    <source>
        <strain evidence="8 9">EB</strain>
    </source>
</reference>
<comment type="cofactor">
    <cofactor evidence="1">
        <name>L-ascorbate</name>
        <dbReference type="ChEBI" id="CHEBI:38290"/>
    </cofactor>
</comment>
<name>A0ABU3K8F9_9BACT</name>
<dbReference type="InterPro" id="IPR006620">
    <property type="entry name" value="Pro_4_hyd_alph"/>
</dbReference>
<dbReference type="RefSeq" id="WP_313833105.1">
    <property type="nucleotide sequence ID" value="NZ_JAQOUE010000001.1"/>
</dbReference>
<sequence length="189" mass="22247">MDKVLDYVFVTNVIPQNICKQVLKEITAKEWVPHSWHSYTSNNYASEIEKELEVQNPTQILHDTLAPFIFQSLQQYMLKFVPQESEKIKGFIRTFTPIRFNRYRVGTMMREHYDHIHSIFDGNRKGIPILSIVGFLNDDFEGGEFLFSRKDEIPVKAGDILLFPSNFMYPHEVKEVTQGERYSFVSWAF</sequence>
<dbReference type="Gene3D" id="2.60.120.620">
    <property type="entry name" value="q2cbj1_9rhob like domain"/>
    <property type="match status" value="1"/>
</dbReference>
<keyword evidence="5" id="KW-0560">Oxidoreductase</keyword>
<evidence type="ECO:0000256" key="1">
    <source>
        <dbReference type="ARBA" id="ARBA00001961"/>
    </source>
</evidence>
<protein>
    <submittedName>
        <fullName evidence="8">2OG-Fe(II) oxygenase</fullName>
    </submittedName>
</protein>
<keyword evidence="3" id="KW-0847">Vitamin C</keyword>
<evidence type="ECO:0000313" key="9">
    <source>
        <dbReference type="Proteomes" id="UP001250932"/>
    </source>
</evidence>
<keyword evidence="4" id="KW-0223">Dioxygenase</keyword>
<evidence type="ECO:0000256" key="3">
    <source>
        <dbReference type="ARBA" id="ARBA00022896"/>
    </source>
</evidence>
<dbReference type="PROSITE" id="PS51471">
    <property type="entry name" value="FE2OG_OXY"/>
    <property type="match status" value="1"/>
</dbReference>
<dbReference type="EMBL" id="JAQOUE010000001">
    <property type="protein sequence ID" value="MDT7042666.1"/>
    <property type="molecule type" value="Genomic_DNA"/>
</dbReference>
<evidence type="ECO:0000256" key="4">
    <source>
        <dbReference type="ARBA" id="ARBA00022964"/>
    </source>
</evidence>
<dbReference type="InterPro" id="IPR005123">
    <property type="entry name" value="Oxoglu/Fe-dep_dioxygenase_dom"/>
</dbReference>
<comment type="caution">
    <text evidence="8">The sequence shown here is derived from an EMBL/GenBank/DDBJ whole genome shotgun (WGS) entry which is preliminary data.</text>
</comment>
<gene>
    <name evidence="8" type="ORF">PPG34_09910</name>
</gene>
<dbReference type="Proteomes" id="UP001250932">
    <property type="component" value="Unassembled WGS sequence"/>
</dbReference>
<accession>A0ABU3K8F9</accession>
<dbReference type="SMART" id="SM00702">
    <property type="entry name" value="P4Hc"/>
    <property type="match status" value="1"/>
</dbReference>